<name>A0A9P1N5R4_9PELO</name>
<organism evidence="2 3">
    <name type="scientific">Caenorhabditis angaria</name>
    <dbReference type="NCBI Taxonomy" id="860376"/>
    <lineage>
        <taxon>Eukaryota</taxon>
        <taxon>Metazoa</taxon>
        <taxon>Ecdysozoa</taxon>
        <taxon>Nematoda</taxon>
        <taxon>Chromadorea</taxon>
        <taxon>Rhabditida</taxon>
        <taxon>Rhabditina</taxon>
        <taxon>Rhabditomorpha</taxon>
        <taxon>Rhabditoidea</taxon>
        <taxon>Rhabditidae</taxon>
        <taxon>Peloderinae</taxon>
        <taxon>Caenorhabditis</taxon>
    </lineage>
</organism>
<reference evidence="2" key="1">
    <citation type="submission" date="2022-11" db="EMBL/GenBank/DDBJ databases">
        <authorList>
            <person name="Kikuchi T."/>
        </authorList>
    </citation>
    <scope>NUCLEOTIDE SEQUENCE</scope>
    <source>
        <strain evidence="2">PS1010</strain>
    </source>
</reference>
<gene>
    <name evidence="2" type="ORF">CAMP_LOCUS14867</name>
</gene>
<proteinExistence type="predicted"/>
<keyword evidence="1" id="KW-0732">Signal</keyword>
<dbReference type="Proteomes" id="UP001152747">
    <property type="component" value="Unassembled WGS sequence"/>
</dbReference>
<accession>A0A9P1N5R4</accession>
<feature type="chain" id="PRO_5040371967" evidence="1">
    <location>
        <begin position="19"/>
        <end position="79"/>
    </location>
</feature>
<keyword evidence="3" id="KW-1185">Reference proteome</keyword>
<evidence type="ECO:0000256" key="1">
    <source>
        <dbReference type="SAM" id="SignalP"/>
    </source>
</evidence>
<dbReference type="EMBL" id="CANHGI010000005">
    <property type="protein sequence ID" value="CAI5452230.1"/>
    <property type="molecule type" value="Genomic_DNA"/>
</dbReference>
<comment type="caution">
    <text evidence="2">The sequence shown here is derived from an EMBL/GenBank/DDBJ whole genome shotgun (WGS) entry which is preliminary data.</text>
</comment>
<dbReference type="AlphaFoldDB" id="A0A9P1N5R4"/>
<protein>
    <submittedName>
        <fullName evidence="2">Uncharacterized protein</fullName>
    </submittedName>
</protein>
<sequence length="79" mass="8803">MKSIYFLAFLNFLIEVDSGIIQRDTSYNSLVFSNGETELGCESVTCYGQNECRMVNTTLCLTKSTNGECAKQPLCMLTI</sequence>
<feature type="signal peptide" evidence="1">
    <location>
        <begin position="1"/>
        <end position="18"/>
    </location>
</feature>
<evidence type="ECO:0000313" key="3">
    <source>
        <dbReference type="Proteomes" id="UP001152747"/>
    </source>
</evidence>
<evidence type="ECO:0000313" key="2">
    <source>
        <dbReference type="EMBL" id="CAI5452230.1"/>
    </source>
</evidence>